<proteinExistence type="predicted"/>
<sequence>MVPHMPEIYQLSPTSHVPNSRLPALIYRSVLPADPTAASTREALEKNLWMQGGVFKTYRAHHFHSVTHECYAVFKGSSKLLLGRGPLDGPEEGGLEVDLGRGDIIVLPAGVSHCSIASKGEYEYVGLYPEGSPHWDNNFCKASAEETSEKARVAESVPIPEYDPVYGKGGPLVDIWRKAAAQEN</sequence>
<dbReference type="Proteomes" id="UP000799755">
    <property type="component" value="Unassembled WGS sequence"/>
</dbReference>
<keyword evidence="2" id="KW-1185">Reference proteome</keyword>
<name>A0ACB6R9U2_9PLEO</name>
<comment type="caution">
    <text evidence="1">The sequence shown here is derived from an EMBL/GenBank/DDBJ whole genome shotgun (WGS) entry which is preliminary data.</text>
</comment>
<dbReference type="EMBL" id="MU003495">
    <property type="protein sequence ID" value="KAF2476089.1"/>
    <property type="molecule type" value="Genomic_DNA"/>
</dbReference>
<organism evidence="1 2">
    <name type="scientific">Lindgomyces ingoldianus</name>
    <dbReference type="NCBI Taxonomy" id="673940"/>
    <lineage>
        <taxon>Eukaryota</taxon>
        <taxon>Fungi</taxon>
        <taxon>Dikarya</taxon>
        <taxon>Ascomycota</taxon>
        <taxon>Pezizomycotina</taxon>
        <taxon>Dothideomycetes</taxon>
        <taxon>Pleosporomycetidae</taxon>
        <taxon>Pleosporales</taxon>
        <taxon>Lindgomycetaceae</taxon>
        <taxon>Lindgomyces</taxon>
    </lineage>
</organism>
<reference evidence="1" key="1">
    <citation type="journal article" date="2020" name="Stud. Mycol.">
        <title>101 Dothideomycetes genomes: a test case for predicting lifestyles and emergence of pathogens.</title>
        <authorList>
            <person name="Haridas S."/>
            <person name="Albert R."/>
            <person name="Binder M."/>
            <person name="Bloem J."/>
            <person name="Labutti K."/>
            <person name="Salamov A."/>
            <person name="Andreopoulos B."/>
            <person name="Baker S."/>
            <person name="Barry K."/>
            <person name="Bills G."/>
            <person name="Bluhm B."/>
            <person name="Cannon C."/>
            <person name="Castanera R."/>
            <person name="Culley D."/>
            <person name="Daum C."/>
            <person name="Ezra D."/>
            <person name="Gonzalez J."/>
            <person name="Henrissat B."/>
            <person name="Kuo A."/>
            <person name="Liang C."/>
            <person name="Lipzen A."/>
            <person name="Lutzoni F."/>
            <person name="Magnuson J."/>
            <person name="Mondo S."/>
            <person name="Nolan M."/>
            <person name="Ohm R."/>
            <person name="Pangilinan J."/>
            <person name="Park H.-J."/>
            <person name="Ramirez L."/>
            <person name="Alfaro M."/>
            <person name="Sun H."/>
            <person name="Tritt A."/>
            <person name="Yoshinaga Y."/>
            <person name="Zwiers L.-H."/>
            <person name="Turgeon B."/>
            <person name="Goodwin S."/>
            <person name="Spatafora J."/>
            <person name="Crous P."/>
            <person name="Grigoriev I."/>
        </authorList>
    </citation>
    <scope>NUCLEOTIDE SEQUENCE</scope>
    <source>
        <strain evidence="1">ATCC 200398</strain>
    </source>
</reference>
<evidence type="ECO:0000313" key="1">
    <source>
        <dbReference type="EMBL" id="KAF2476089.1"/>
    </source>
</evidence>
<gene>
    <name evidence="1" type="ORF">BDR25DRAFT_300886</name>
</gene>
<accession>A0ACB6R9U2</accession>
<protein>
    <submittedName>
        <fullName evidence="1">Uncharacterized protein</fullName>
    </submittedName>
</protein>
<evidence type="ECO:0000313" key="2">
    <source>
        <dbReference type="Proteomes" id="UP000799755"/>
    </source>
</evidence>